<dbReference type="InterPro" id="IPR057626">
    <property type="entry name" value="S-S_Temptin"/>
</dbReference>
<dbReference type="InterPro" id="IPR000945">
    <property type="entry name" value="DBH-like"/>
</dbReference>
<dbReference type="Pfam" id="PF01082">
    <property type="entry name" value="Cu2_monooxygen"/>
    <property type="match status" value="1"/>
</dbReference>
<gene>
    <name evidence="7" type="ORF">MAR_019345</name>
</gene>
<feature type="domain" description="Copper type II ascorbate-dependent monooxygenase N-terminal" evidence="4">
    <location>
        <begin position="153"/>
        <end position="269"/>
    </location>
</feature>
<sequence length="562" mass="61530">MFRCIILAYCACAVTSYEVFRDRIPNGKGVPNPCDMRRTWDGVGHQTSEGGTPRNLFGLDFKSNNYVWNETICNKDSDGDGRTNGEELGDPECTWTIGTEPSKAASSHPGICEPLDSPICADKNAFLDCDHQGFECDAIRQQDVFNISIAFAPGTHVPGQKTTYMCQAFDLPESATSGANHLIAAIPNIVNPTVAHHMIIRGCSPDARTTDKHKAAPYQCFMGDQLGCEDIIAIWAVGSLGLCLPDEIGFAVGIGGYTQVLFEIHWDNQLLLDSYVDNSGFILSLTPNKRPNNAGIFTIGQNVLQLPPRNPAYTATGHCSGACAERIYEENYNEFKIAGAFNHMHLLGAAILSQVYDPATGTLTDLARDPTYDFNAPIFYIFDPVTVRRGHELNVTCTYNTMSKTEMTYSGESTNDEMCYSFLLYYPKEALTATQCIQTGKHDNCVAIDCQQESTAFGARVWNACSLSECKETCKTVAMEADKSPCFSGSGRQTALEYASSMKDANTKSPILEFYMRLDSCRSEIERNKCPFGGGQIDANVAMSTYVTSAAVFLTAVVAHYI</sequence>
<dbReference type="EMBL" id="CP111017">
    <property type="protein sequence ID" value="WAR09387.1"/>
    <property type="molecule type" value="Genomic_DNA"/>
</dbReference>
<dbReference type="InterPro" id="IPR014784">
    <property type="entry name" value="Cu2_ascorb_mOase-like_C"/>
</dbReference>
<feature type="domain" description="Temptin Cys/Cys disulfide" evidence="6">
    <location>
        <begin position="15"/>
        <end position="111"/>
    </location>
</feature>
<keyword evidence="1" id="KW-1015">Disulfide bond</keyword>
<evidence type="ECO:0000259" key="4">
    <source>
        <dbReference type="Pfam" id="PF01082"/>
    </source>
</evidence>
<dbReference type="PANTHER" id="PTHR10157:SF23">
    <property type="entry name" value="MOXD1 HOMOLOG 1"/>
    <property type="match status" value="1"/>
</dbReference>
<dbReference type="Proteomes" id="UP001164746">
    <property type="component" value="Chromosome 6"/>
</dbReference>
<evidence type="ECO:0000313" key="7">
    <source>
        <dbReference type="EMBL" id="WAR09387.1"/>
    </source>
</evidence>
<evidence type="ECO:0000256" key="2">
    <source>
        <dbReference type="ARBA" id="ARBA00023180"/>
    </source>
</evidence>
<dbReference type="SUPFAM" id="SSF49742">
    <property type="entry name" value="PHM/PNGase F"/>
    <property type="match status" value="2"/>
</dbReference>
<keyword evidence="3" id="KW-0732">Signal</keyword>
<protein>
    <submittedName>
        <fullName evidence="7">MOXD1-like protein</fullName>
    </submittedName>
</protein>
<organism evidence="7 8">
    <name type="scientific">Mya arenaria</name>
    <name type="common">Soft-shell clam</name>
    <dbReference type="NCBI Taxonomy" id="6604"/>
    <lineage>
        <taxon>Eukaryota</taxon>
        <taxon>Metazoa</taxon>
        <taxon>Spiralia</taxon>
        <taxon>Lophotrochozoa</taxon>
        <taxon>Mollusca</taxon>
        <taxon>Bivalvia</taxon>
        <taxon>Autobranchia</taxon>
        <taxon>Heteroconchia</taxon>
        <taxon>Euheterodonta</taxon>
        <taxon>Imparidentia</taxon>
        <taxon>Neoheterodontei</taxon>
        <taxon>Myida</taxon>
        <taxon>Myoidea</taxon>
        <taxon>Myidae</taxon>
        <taxon>Mya</taxon>
    </lineage>
</organism>
<feature type="domain" description="Copper type II ascorbate-dependent monooxygenase C-terminal" evidence="5">
    <location>
        <begin position="293"/>
        <end position="443"/>
    </location>
</feature>
<dbReference type="InterPro" id="IPR036939">
    <property type="entry name" value="Cu2_ascorb_mOase_N_sf"/>
</dbReference>
<evidence type="ECO:0000256" key="3">
    <source>
        <dbReference type="SAM" id="SignalP"/>
    </source>
</evidence>
<dbReference type="PANTHER" id="PTHR10157">
    <property type="entry name" value="DOPAMINE BETA HYDROXYLASE RELATED"/>
    <property type="match status" value="1"/>
</dbReference>
<dbReference type="Gene3D" id="2.60.120.230">
    <property type="match status" value="1"/>
</dbReference>
<dbReference type="InterPro" id="IPR008977">
    <property type="entry name" value="PHM/PNGase_F_dom_sf"/>
</dbReference>
<keyword evidence="2" id="KW-0325">Glycoprotein</keyword>
<reference evidence="7" key="1">
    <citation type="submission" date="2022-11" db="EMBL/GenBank/DDBJ databases">
        <title>Centuries of genome instability and evolution in soft-shell clam transmissible cancer (bioRxiv).</title>
        <authorList>
            <person name="Hart S.F.M."/>
            <person name="Yonemitsu M.A."/>
            <person name="Giersch R.M."/>
            <person name="Beal B.F."/>
            <person name="Arriagada G."/>
            <person name="Davis B.W."/>
            <person name="Ostrander E.A."/>
            <person name="Goff S.P."/>
            <person name="Metzger M.J."/>
        </authorList>
    </citation>
    <scope>NUCLEOTIDE SEQUENCE</scope>
    <source>
        <strain evidence="7">MELC-2E11</strain>
        <tissue evidence="7">Siphon/mantle</tissue>
    </source>
</reference>
<proteinExistence type="predicted"/>
<name>A0ABY7EKA6_MYAAR</name>
<dbReference type="Gene3D" id="2.60.120.310">
    <property type="entry name" value="Copper type II, ascorbate-dependent monooxygenase, N-terminal domain"/>
    <property type="match status" value="1"/>
</dbReference>
<feature type="chain" id="PRO_5047391103" evidence="3">
    <location>
        <begin position="17"/>
        <end position="562"/>
    </location>
</feature>
<dbReference type="Pfam" id="PF03712">
    <property type="entry name" value="Cu2_monoox_C"/>
    <property type="match status" value="1"/>
</dbReference>
<evidence type="ECO:0000259" key="6">
    <source>
        <dbReference type="Pfam" id="PF24784"/>
    </source>
</evidence>
<dbReference type="InterPro" id="IPR024548">
    <property type="entry name" value="Cu2_monoox_C"/>
</dbReference>
<evidence type="ECO:0000259" key="5">
    <source>
        <dbReference type="Pfam" id="PF03712"/>
    </source>
</evidence>
<feature type="signal peptide" evidence="3">
    <location>
        <begin position="1"/>
        <end position="16"/>
    </location>
</feature>
<accession>A0ABY7EKA6</accession>
<dbReference type="Pfam" id="PF24784">
    <property type="entry name" value="Temptin_C"/>
    <property type="match status" value="1"/>
</dbReference>
<evidence type="ECO:0000256" key="1">
    <source>
        <dbReference type="ARBA" id="ARBA00023157"/>
    </source>
</evidence>
<keyword evidence="8" id="KW-1185">Reference proteome</keyword>
<dbReference type="InterPro" id="IPR000323">
    <property type="entry name" value="Cu2_ascorb_mOase_N"/>
</dbReference>
<evidence type="ECO:0000313" key="8">
    <source>
        <dbReference type="Proteomes" id="UP001164746"/>
    </source>
</evidence>